<dbReference type="Proteomes" id="UP000007486">
    <property type="component" value="Chromosome"/>
</dbReference>
<gene>
    <name evidence="1" type="ordered locus">Bacsa_0085</name>
</gene>
<dbReference type="OrthoDB" id="1082954at2"/>
<organism evidence="1 2">
    <name type="scientific">Phocaeicola salanitronis (strain DSM 18170 / JCM 13657 / CCUG 60908 / BL78)</name>
    <name type="common">Bacteroides salanitronis</name>
    <dbReference type="NCBI Taxonomy" id="667015"/>
    <lineage>
        <taxon>Bacteria</taxon>
        <taxon>Pseudomonadati</taxon>
        <taxon>Bacteroidota</taxon>
        <taxon>Bacteroidia</taxon>
        <taxon>Bacteroidales</taxon>
        <taxon>Bacteroidaceae</taxon>
        <taxon>Phocaeicola</taxon>
    </lineage>
</organism>
<accession>F0R4K8</accession>
<proteinExistence type="predicted"/>
<dbReference type="AlphaFoldDB" id="F0R4K8"/>
<dbReference type="STRING" id="667015.Bacsa_0085"/>
<name>F0R4K8_PHOSB</name>
<dbReference type="EMBL" id="CP002530">
    <property type="protein sequence ID" value="ADY34698.1"/>
    <property type="molecule type" value="Genomic_DNA"/>
</dbReference>
<protein>
    <submittedName>
        <fullName evidence="1">Uncharacterized protein</fullName>
    </submittedName>
</protein>
<dbReference type="KEGG" id="bsa:Bacsa_0085"/>
<dbReference type="HOGENOM" id="CLU_1522261_0_0_10"/>
<reference evidence="1 2" key="1">
    <citation type="journal article" date="2011" name="Stand. Genomic Sci.">
        <title>Complete genome sequence of Bacteroides salanitronis type strain (BL78).</title>
        <authorList>
            <person name="Gronow S."/>
            <person name="Held B."/>
            <person name="Lucas S."/>
            <person name="Lapidus A."/>
            <person name="Del Rio T.G."/>
            <person name="Nolan M."/>
            <person name="Tice H."/>
            <person name="Deshpande S."/>
            <person name="Cheng J.F."/>
            <person name="Pitluck S."/>
            <person name="Liolios K."/>
            <person name="Pagani I."/>
            <person name="Ivanova N."/>
            <person name="Mavromatis K."/>
            <person name="Pati A."/>
            <person name="Tapia R."/>
            <person name="Han C."/>
            <person name="Goodwin L."/>
            <person name="Chen A."/>
            <person name="Palaniappan K."/>
            <person name="Land M."/>
            <person name="Hauser L."/>
            <person name="Chang Y.J."/>
            <person name="Jeffries C.D."/>
            <person name="Brambilla E.M."/>
            <person name="Rohde M."/>
            <person name="Goker M."/>
            <person name="Detter J.C."/>
            <person name="Woyke T."/>
            <person name="Bristow J."/>
            <person name="Markowitz V."/>
            <person name="Hugenholtz P."/>
            <person name="Kyrpides N.C."/>
            <person name="Klenk H.P."/>
            <person name="Eisen J.A."/>
        </authorList>
    </citation>
    <scope>NUCLEOTIDE SEQUENCE [LARGE SCALE GENOMIC DNA]</scope>
    <source>
        <strain evidence="1 2">DSM 18170</strain>
    </source>
</reference>
<keyword evidence="2" id="KW-1185">Reference proteome</keyword>
<evidence type="ECO:0000313" key="2">
    <source>
        <dbReference type="Proteomes" id="UP000007486"/>
    </source>
</evidence>
<evidence type="ECO:0000313" key="1">
    <source>
        <dbReference type="EMBL" id="ADY34698.1"/>
    </source>
</evidence>
<sequence length="176" mass="20366">MKQDSQKEMRKQMFDRMEAELQKTCKPEERMFALHPDEDHIIVSHALFLMMSKPLAVKLPTLKGLYLLRKLEKEMLAAYLTESDGFPELLRYCNLLYEVFPYELAAAARNAAIASKVRKLQAIGMVAAGYGGDMEDDTVDDILDDMDFDRNSKVRSHVIERMMPQLNQLVEQEKIY</sequence>
<dbReference type="RefSeq" id="WP_013616160.1">
    <property type="nucleotide sequence ID" value="NC_015164.1"/>
</dbReference>